<dbReference type="EMBL" id="FWFX01000003">
    <property type="protein sequence ID" value="SLN29655.1"/>
    <property type="molecule type" value="Genomic_DNA"/>
</dbReference>
<dbReference type="Proteomes" id="UP000193061">
    <property type="component" value="Unassembled WGS sequence"/>
</dbReference>
<keyword evidence="2" id="KW-1185">Reference proteome</keyword>
<evidence type="ECO:0008006" key="3">
    <source>
        <dbReference type="Google" id="ProtNLM"/>
    </source>
</evidence>
<dbReference type="Pfam" id="PF10983">
    <property type="entry name" value="DUF2793"/>
    <property type="match status" value="1"/>
</dbReference>
<protein>
    <recommendedName>
        <fullName evidence="3">DUF2793 domain-containing protein</fullName>
    </recommendedName>
</protein>
<organism evidence="1 2">
    <name type="scientific">Roseovarius albus</name>
    <dbReference type="NCBI Taxonomy" id="1247867"/>
    <lineage>
        <taxon>Bacteria</taxon>
        <taxon>Pseudomonadati</taxon>
        <taxon>Pseudomonadota</taxon>
        <taxon>Alphaproteobacteria</taxon>
        <taxon>Rhodobacterales</taxon>
        <taxon>Roseobacteraceae</taxon>
        <taxon>Roseovarius</taxon>
    </lineage>
</organism>
<evidence type="ECO:0000313" key="1">
    <source>
        <dbReference type="EMBL" id="SLN29655.1"/>
    </source>
</evidence>
<dbReference type="InterPro" id="IPR021251">
    <property type="entry name" value="DUF2793"/>
</dbReference>
<accession>A0A1X6YS92</accession>
<name>A0A1X6YS92_9RHOB</name>
<reference evidence="1 2" key="1">
    <citation type="submission" date="2017-03" db="EMBL/GenBank/DDBJ databases">
        <authorList>
            <person name="Afonso C.L."/>
            <person name="Miller P.J."/>
            <person name="Scott M.A."/>
            <person name="Spackman E."/>
            <person name="Goraichik I."/>
            <person name="Dimitrov K.M."/>
            <person name="Suarez D.L."/>
            <person name="Swayne D.E."/>
        </authorList>
    </citation>
    <scope>NUCLEOTIDE SEQUENCE [LARGE SCALE GENOMIC DNA]</scope>
    <source>
        <strain evidence="1 2">CECT 7450</strain>
    </source>
</reference>
<dbReference type="RefSeq" id="WP_085804829.1">
    <property type="nucleotide sequence ID" value="NZ_FWFX01000003.1"/>
</dbReference>
<proteinExistence type="predicted"/>
<dbReference type="OrthoDB" id="564699at2"/>
<sequence>MSESSPVLSLPYIQPSQAQKHVTHNEALRILDAVTQLCISGYENSAPPAAPAHGERHIVATSGNGDWAGHDGEIAVFSTGGWVFFSPQNGWRADIIATGEQLRFDSAGWTLVEPNTQNLSGVGIATASDSANRLAVSSEATLLTHDGNGHQLKINKANTSDTSSLLFQTGWSGRAEMGTTGSDNFAIKASADGSTFHTALSVEANGGALHTPQGQIYFDDTFITSDSVHSIDIPWSDPARMLLWLGVDLPGHSYLFAVTGALSGVANFTAMFVNPAGTLNFQTGALTGTTGPAAAINLAIDISGSVPQLHIENRLGSDQTFTLATLGK</sequence>
<dbReference type="AlphaFoldDB" id="A0A1X6YS92"/>
<gene>
    <name evidence="1" type="ORF">ROA7450_01275</name>
</gene>
<evidence type="ECO:0000313" key="2">
    <source>
        <dbReference type="Proteomes" id="UP000193061"/>
    </source>
</evidence>